<dbReference type="AlphaFoldDB" id="A0A846MMW1"/>
<organism evidence="1 2">
    <name type="scientific">Thermonema lapsum</name>
    <dbReference type="NCBI Taxonomy" id="28195"/>
    <lineage>
        <taxon>Bacteria</taxon>
        <taxon>Pseudomonadati</taxon>
        <taxon>Bacteroidota</taxon>
        <taxon>Cytophagia</taxon>
        <taxon>Cytophagales</taxon>
        <taxon>Thermonemataceae</taxon>
        <taxon>Thermonema</taxon>
    </lineage>
</organism>
<sequence length="85" mass="10115">MVYNPIVKAVHHVSASSKDHRTPNHKLQLSLNNEYVFWKKERGEWYARVLMGVRALKYFSLRQPEFVALGRMYGRVFWQGLPHNE</sequence>
<dbReference type="EMBL" id="JAASRN010000001">
    <property type="protein sequence ID" value="NIK72707.1"/>
    <property type="molecule type" value="Genomic_DNA"/>
</dbReference>
<evidence type="ECO:0000313" key="2">
    <source>
        <dbReference type="Proteomes" id="UP000537126"/>
    </source>
</evidence>
<evidence type="ECO:0000313" key="1">
    <source>
        <dbReference type="EMBL" id="NIK72707.1"/>
    </source>
</evidence>
<protein>
    <submittedName>
        <fullName evidence="1">Uncharacterized protein</fullName>
    </submittedName>
</protein>
<dbReference type="RefSeq" id="WP_166918019.1">
    <property type="nucleotide sequence ID" value="NZ_JAASRN010000001.1"/>
</dbReference>
<name>A0A846MMW1_9BACT</name>
<reference evidence="1 2" key="1">
    <citation type="submission" date="2020-03" db="EMBL/GenBank/DDBJ databases">
        <title>Genomic Encyclopedia of Type Strains, Phase IV (KMG-IV): sequencing the most valuable type-strain genomes for metagenomic binning, comparative biology and taxonomic classification.</title>
        <authorList>
            <person name="Goeker M."/>
        </authorList>
    </citation>
    <scope>NUCLEOTIDE SEQUENCE [LARGE SCALE GENOMIC DNA]</scope>
    <source>
        <strain evidence="1 2">DSM 5718</strain>
    </source>
</reference>
<proteinExistence type="predicted"/>
<accession>A0A846MMW1</accession>
<keyword evidence="2" id="KW-1185">Reference proteome</keyword>
<comment type="caution">
    <text evidence="1">The sequence shown here is derived from an EMBL/GenBank/DDBJ whole genome shotgun (WGS) entry which is preliminary data.</text>
</comment>
<dbReference type="Proteomes" id="UP000537126">
    <property type="component" value="Unassembled WGS sequence"/>
</dbReference>
<gene>
    <name evidence="1" type="ORF">FHS56_000193</name>
</gene>